<keyword evidence="4 14" id="KW-0963">Cytoplasm</keyword>
<evidence type="ECO:0000256" key="5">
    <source>
        <dbReference type="ARBA" id="ARBA00022598"/>
    </source>
</evidence>
<feature type="short sequence motif" description="'KMSKS' region" evidence="14">
    <location>
        <begin position="603"/>
        <end position="607"/>
    </location>
</feature>
<dbReference type="PRINTS" id="PR00984">
    <property type="entry name" value="TRNASYNTHILE"/>
</dbReference>
<gene>
    <name evidence="14" type="primary">ileS</name>
    <name evidence="18" type="ORF">BKK55_08855</name>
</gene>
<dbReference type="InterPro" id="IPR009008">
    <property type="entry name" value="Val/Leu/Ile-tRNA-synth_edit"/>
</dbReference>
<dbReference type="NCBIfam" id="TIGR00392">
    <property type="entry name" value="ileS"/>
    <property type="match status" value="1"/>
</dbReference>
<dbReference type="GO" id="GO:0002161">
    <property type="term" value="F:aminoacyl-tRNA deacylase activity"/>
    <property type="evidence" value="ECO:0007669"/>
    <property type="project" value="InterPro"/>
</dbReference>
<dbReference type="RefSeq" id="WP_077551411.1">
    <property type="nucleotide sequence ID" value="NZ_MLHO01000048.1"/>
</dbReference>
<dbReference type="HAMAP" id="MF_02002">
    <property type="entry name" value="Ile_tRNA_synth_type1"/>
    <property type="match status" value="1"/>
</dbReference>
<feature type="domain" description="Methionyl/Valyl/Leucyl/Isoleucyl-tRNA synthetase anticodon-binding" evidence="17">
    <location>
        <begin position="686"/>
        <end position="845"/>
    </location>
</feature>
<keyword evidence="5 14" id="KW-0436">Ligase</keyword>
<dbReference type="SUPFAM" id="SSF52374">
    <property type="entry name" value="Nucleotidylyl transferase"/>
    <property type="match status" value="1"/>
</dbReference>
<evidence type="ECO:0000256" key="14">
    <source>
        <dbReference type="HAMAP-Rule" id="MF_02002"/>
    </source>
</evidence>
<dbReference type="PANTHER" id="PTHR42765">
    <property type="entry name" value="SOLEUCYL-TRNA SYNTHETASE"/>
    <property type="match status" value="1"/>
</dbReference>
<dbReference type="InterPro" id="IPR014729">
    <property type="entry name" value="Rossmann-like_a/b/a_fold"/>
</dbReference>
<dbReference type="GO" id="GO:0000049">
    <property type="term" value="F:tRNA binding"/>
    <property type="evidence" value="ECO:0007669"/>
    <property type="project" value="InterPro"/>
</dbReference>
<feature type="binding site" evidence="14">
    <location>
        <position position="928"/>
    </location>
    <ligand>
        <name>Zn(2+)</name>
        <dbReference type="ChEBI" id="CHEBI:29105"/>
    </ligand>
</feature>
<keyword evidence="19" id="KW-1185">Reference proteome</keyword>
<accession>A0A1V3JDD6</accession>
<dbReference type="EC" id="6.1.1.5" evidence="14"/>
<evidence type="ECO:0000259" key="17">
    <source>
        <dbReference type="Pfam" id="PF08264"/>
    </source>
</evidence>
<dbReference type="Gene3D" id="3.90.740.10">
    <property type="entry name" value="Valyl/Leucyl/Isoleucyl-tRNA synthetase, editing domain"/>
    <property type="match status" value="1"/>
</dbReference>
<dbReference type="PROSITE" id="PS00178">
    <property type="entry name" value="AA_TRNA_LIGASE_I"/>
    <property type="match status" value="1"/>
</dbReference>
<dbReference type="GO" id="GO:0005829">
    <property type="term" value="C:cytosol"/>
    <property type="evidence" value="ECO:0007669"/>
    <property type="project" value="TreeGrafter"/>
</dbReference>
<evidence type="ECO:0000256" key="13">
    <source>
        <dbReference type="ARBA" id="ARBA00048359"/>
    </source>
</evidence>
<dbReference type="CDD" id="cd07960">
    <property type="entry name" value="Anticodon_Ia_Ile_BEm"/>
    <property type="match status" value="1"/>
</dbReference>
<evidence type="ECO:0000256" key="6">
    <source>
        <dbReference type="ARBA" id="ARBA00022723"/>
    </source>
</evidence>
<keyword evidence="8 14" id="KW-0862">Zinc</keyword>
<evidence type="ECO:0000256" key="10">
    <source>
        <dbReference type="ARBA" id="ARBA00022917"/>
    </source>
</evidence>
<feature type="short sequence motif" description="'HIGH' region" evidence="14">
    <location>
        <begin position="59"/>
        <end position="69"/>
    </location>
</feature>
<keyword evidence="10 14" id="KW-0648">Protein biosynthesis</keyword>
<dbReference type="InterPro" id="IPR002301">
    <property type="entry name" value="Ile-tRNA-ligase"/>
</dbReference>
<sequence length="942" mass="106501">MTVDYKNTLNLPETGFPMRGDLAKREPVMLKNWYEKNLYQKIREASKGKTSFILHDGPPYANGSIHIGHAVNKILKDIIIKSKTALGFDSPYIPGWDCHGLPIELKVEGLVGKPNEKISAAEFRQKCREYAAEQVEGQKKDFIRLGVLGDWDNPYLTMNFETEANIIRTLGKVIANGHLYKGSKPVHWCLDCASSLAEAEVEYEDKVSPSIYVRFPAESADEIEAKFNAQGKGHGKLSAVIWTTTPWTLPSNRAIAINPELEYQLVQFGDERVILATELVESVAKAVGIENVEILGAAKCVELELSRFHHPFYDFTVPMILGDHVTTDGGTGLVHTAPDHGLDDFIVGQKYDLPMACLVANDGKFISTTPFFAGKAVFEANPLVVEKLQETDNLLKVEKITHSYPHCWRHKTPIIFRATPQWFIGMEVKGLRPQALGEIKQVRWIPSWGQARIEKMVENRPDWCISRQRTWGVPMTMFVHKETEELHPRTLELLEEVAKRVEKSGIQAWWDLDEKELLGADAEHYRKVPDTLDVWFDSGSTYSSVVANRPEFAGHSADMYLEGSDQHRGWFMSSLMLSTATDNKAPYKQVLTHGFTVDGQGRKMSKSIGNIVTPQEVMDKFGGDILRLWVASTDYTGEMTVSDEILKRAADSYRRIRNTARFLLANLNGFDPKRDLVKPEEMISLDRWAVACALDAQKEIIDAYDNYQFHAVVQRLMRFCSVEMGSFYLDIIKDRQYTTKADSLARRSCQTALWHISEALVRWMAPILSFTADEIWQYLPKTENERAEFVFTEEFYTGLFGLGENEKLDDAYWQKLISVRSEVNRVLEIARNEKVIGGGLEADVTLYANDEYRALLEQLGDELRFVLITSKATVKPLADKPAKVAEGELEGIAVSVVRSSGEKCPRCWHYSDKIGINPQHPALLCPRCVENVAGNGEIRRFA</sequence>
<evidence type="ECO:0000256" key="12">
    <source>
        <dbReference type="ARBA" id="ARBA00025217"/>
    </source>
</evidence>
<evidence type="ECO:0000256" key="3">
    <source>
        <dbReference type="ARBA" id="ARBA00011245"/>
    </source>
</evidence>
<dbReference type="SUPFAM" id="SSF50677">
    <property type="entry name" value="ValRS/IleRS/LeuRS editing domain"/>
    <property type="match status" value="1"/>
</dbReference>
<dbReference type="Gene3D" id="3.40.50.620">
    <property type="entry name" value="HUPs"/>
    <property type="match status" value="2"/>
</dbReference>
<dbReference type="FunFam" id="3.40.50.620:FF:000042">
    <property type="entry name" value="Isoleucine--tRNA ligase"/>
    <property type="match status" value="1"/>
</dbReference>
<keyword evidence="7 14" id="KW-0547">Nucleotide-binding</keyword>
<dbReference type="Pfam" id="PF06827">
    <property type="entry name" value="zf-FPG_IleRS"/>
    <property type="match status" value="1"/>
</dbReference>
<dbReference type="Gene3D" id="1.10.730.20">
    <property type="match status" value="1"/>
</dbReference>
<comment type="function">
    <text evidence="12 14">Catalyzes the attachment of isoleucine to tRNA(Ile). As IleRS can inadvertently accommodate and process structurally similar amino acids such as valine, to avoid such errors it has two additional distinct tRNA(Ile)-dependent editing activities. One activity is designated as 'pretransfer' editing and involves the hydrolysis of activated Val-AMP. The other activity is designated 'posttransfer' editing and involves deacylation of mischarged Val-tRNA(Ile).</text>
</comment>
<dbReference type="GO" id="GO:0006428">
    <property type="term" value="P:isoleucyl-tRNA aminoacylation"/>
    <property type="evidence" value="ECO:0007669"/>
    <property type="project" value="UniProtKB-UniRule"/>
</dbReference>
<dbReference type="InterPro" id="IPR010663">
    <property type="entry name" value="Znf_FPG/IleRS"/>
</dbReference>
<comment type="subcellular location">
    <subcellularLocation>
        <location evidence="1 14">Cytoplasm</location>
    </subcellularLocation>
</comment>
<dbReference type="PANTHER" id="PTHR42765:SF1">
    <property type="entry name" value="ISOLEUCINE--TRNA LIGASE, MITOCHONDRIAL"/>
    <property type="match status" value="1"/>
</dbReference>
<dbReference type="InterPro" id="IPR002300">
    <property type="entry name" value="aa-tRNA-synth_Ia"/>
</dbReference>
<evidence type="ECO:0000313" key="19">
    <source>
        <dbReference type="Proteomes" id="UP000188541"/>
    </source>
</evidence>
<feature type="binding site" evidence="14">
    <location>
        <position position="925"/>
    </location>
    <ligand>
        <name>Zn(2+)</name>
        <dbReference type="ChEBI" id="CHEBI:29105"/>
    </ligand>
</feature>
<evidence type="ECO:0000256" key="9">
    <source>
        <dbReference type="ARBA" id="ARBA00022840"/>
    </source>
</evidence>
<dbReference type="SUPFAM" id="SSF47323">
    <property type="entry name" value="Anticodon-binding domain of a subclass of class I aminoacyl-tRNA synthetases"/>
    <property type="match status" value="1"/>
</dbReference>
<dbReference type="GO" id="GO:0005524">
    <property type="term" value="F:ATP binding"/>
    <property type="evidence" value="ECO:0007669"/>
    <property type="project" value="UniProtKB-UniRule"/>
</dbReference>
<dbReference type="GO" id="GO:0008270">
    <property type="term" value="F:zinc ion binding"/>
    <property type="evidence" value="ECO:0007669"/>
    <property type="project" value="UniProtKB-UniRule"/>
</dbReference>
<dbReference type="InterPro" id="IPR013155">
    <property type="entry name" value="M/V/L/I-tRNA-synth_anticd-bd"/>
</dbReference>
<comment type="caution">
    <text evidence="18">The sequence shown here is derived from an EMBL/GenBank/DDBJ whole genome shotgun (WGS) entry which is preliminary data.</text>
</comment>
<name>A0A1V3JDD6_9PAST</name>
<dbReference type="EMBL" id="MLHO01000048">
    <property type="protein sequence ID" value="OOF54584.1"/>
    <property type="molecule type" value="Genomic_DNA"/>
</dbReference>
<feature type="binding site" evidence="14">
    <location>
        <position position="606"/>
    </location>
    <ligand>
        <name>ATP</name>
        <dbReference type="ChEBI" id="CHEBI:30616"/>
    </ligand>
</feature>
<feature type="domain" description="Aminoacyl-tRNA synthetase class Ia" evidence="15">
    <location>
        <begin position="29"/>
        <end position="641"/>
    </location>
</feature>
<evidence type="ECO:0000256" key="8">
    <source>
        <dbReference type="ARBA" id="ARBA00022833"/>
    </source>
</evidence>
<dbReference type="Pfam" id="PF00133">
    <property type="entry name" value="tRNA-synt_1"/>
    <property type="match status" value="1"/>
</dbReference>
<proteinExistence type="inferred from homology"/>
<comment type="similarity">
    <text evidence="2 14">Belongs to the class-I aminoacyl-tRNA synthetase family. IleS type 1 subfamily.</text>
</comment>
<dbReference type="CDD" id="cd00818">
    <property type="entry name" value="IleRS_core"/>
    <property type="match status" value="1"/>
</dbReference>
<reference evidence="18 19" key="1">
    <citation type="submission" date="2016-10" db="EMBL/GenBank/DDBJ databases">
        <title>Rodentibacter gen. nov. and new species.</title>
        <authorList>
            <person name="Christensen H."/>
        </authorList>
    </citation>
    <scope>NUCLEOTIDE SEQUENCE [LARGE SCALE GENOMIC DNA]</scope>
    <source>
        <strain evidence="18 19">1996246016</strain>
    </source>
</reference>
<dbReference type="InterPro" id="IPR033708">
    <property type="entry name" value="Anticodon_Ile_BEm"/>
</dbReference>
<dbReference type="Pfam" id="PF08264">
    <property type="entry name" value="Anticodon_1"/>
    <property type="match status" value="1"/>
</dbReference>
<dbReference type="GO" id="GO:0004822">
    <property type="term" value="F:isoleucine-tRNA ligase activity"/>
    <property type="evidence" value="ECO:0007669"/>
    <property type="project" value="UniProtKB-UniRule"/>
</dbReference>
<feature type="domain" description="Zinc finger FPG/IleRS-type" evidence="16">
    <location>
        <begin position="901"/>
        <end position="930"/>
    </location>
</feature>
<evidence type="ECO:0000256" key="2">
    <source>
        <dbReference type="ARBA" id="ARBA00006887"/>
    </source>
</evidence>
<keyword evidence="9 14" id="KW-0067">ATP-binding</keyword>
<evidence type="ECO:0000256" key="1">
    <source>
        <dbReference type="ARBA" id="ARBA00004496"/>
    </source>
</evidence>
<feature type="binding site" evidence="14">
    <location>
        <position position="904"/>
    </location>
    <ligand>
        <name>Zn(2+)</name>
        <dbReference type="ChEBI" id="CHEBI:29105"/>
    </ligand>
</feature>
<dbReference type="InterPro" id="IPR001412">
    <property type="entry name" value="aa-tRNA-synth_I_CS"/>
</dbReference>
<evidence type="ECO:0000313" key="18">
    <source>
        <dbReference type="EMBL" id="OOF54584.1"/>
    </source>
</evidence>
<protein>
    <recommendedName>
        <fullName evidence="14">Isoleucine--tRNA ligase</fullName>
        <ecNumber evidence="14">6.1.1.5</ecNumber>
    </recommendedName>
    <alternativeName>
        <fullName evidence="14">Isoleucyl-tRNA synthetase</fullName>
        <shortName evidence="14">IleRS</shortName>
    </alternativeName>
</protein>
<evidence type="ECO:0000259" key="16">
    <source>
        <dbReference type="Pfam" id="PF06827"/>
    </source>
</evidence>
<dbReference type="STRING" id="1908266.BKK55_08855"/>
<comment type="domain">
    <text evidence="14">IleRS has two distinct active sites: one for aminoacylation and one for editing. The misactivated valine is translocated from the active site to the editing site, which sterically excludes the correctly activated isoleucine. The single editing site contains two valyl binding pockets, one specific for each substrate (Val-AMP or Val-tRNA(Ile)).</text>
</comment>
<keyword evidence="11 14" id="KW-0030">Aminoacyl-tRNA synthetase</keyword>
<dbReference type="InterPro" id="IPR023585">
    <property type="entry name" value="Ile-tRNA-ligase_type1"/>
</dbReference>
<dbReference type="FunFam" id="1.10.730.20:FF:000001">
    <property type="entry name" value="Isoleucine--tRNA ligase"/>
    <property type="match status" value="1"/>
</dbReference>
<feature type="binding site" evidence="14">
    <location>
        <position position="907"/>
    </location>
    <ligand>
        <name>Zn(2+)</name>
        <dbReference type="ChEBI" id="CHEBI:29105"/>
    </ligand>
</feature>
<dbReference type="InterPro" id="IPR009080">
    <property type="entry name" value="tRNAsynth_Ia_anticodon-bd"/>
</dbReference>
<comment type="subunit">
    <text evidence="3 14">Monomer.</text>
</comment>
<evidence type="ECO:0000259" key="15">
    <source>
        <dbReference type="Pfam" id="PF00133"/>
    </source>
</evidence>
<organism evidence="18 19">
    <name type="scientific">Rodentibacter genomosp. 2</name>
    <dbReference type="NCBI Taxonomy" id="1908266"/>
    <lineage>
        <taxon>Bacteria</taxon>
        <taxon>Pseudomonadati</taxon>
        <taxon>Pseudomonadota</taxon>
        <taxon>Gammaproteobacteria</taxon>
        <taxon>Pasteurellales</taxon>
        <taxon>Pasteurellaceae</taxon>
        <taxon>Rodentibacter</taxon>
    </lineage>
</organism>
<keyword evidence="6 14" id="KW-0479">Metal-binding</keyword>
<feature type="binding site" evidence="14">
    <location>
        <position position="562"/>
    </location>
    <ligand>
        <name>L-isoleucyl-5'-AMP</name>
        <dbReference type="ChEBI" id="CHEBI:178002"/>
    </ligand>
</feature>
<evidence type="ECO:0000256" key="7">
    <source>
        <dbReference type="ARBA" id="ARBA00022741"/>
    </source>
</evidence>
<dbReference type="OrthoDB" id="9810365at2"/>
<comment type="catalytic activity">
    <reaction evidence="13 14">
        <text>tRNA(Ile) + L-isoleucine + ATP = L-isoleucyl-tRNA(Ile) + AMP + diphosphate</text>
        <dbReference type="Rhea" id="RHEA:11060"/>
        <dbReference type="Rhea" id="RHEA-COMP:9666"/>
        <dbReference type="Rhea" id="RHEA-COMP:9695"/>
        <dbReference type="ChEBI" id="CHEBI:30616"/>
        <dbReference type="ChEBI" id="CHEBI:33019"/>
        <dbReference type="ChEBI" id="CHEBI:58045"/>
        <dbReference type="ChEBI" id="CHEBI:78442"/>
        <dbReference type="ChEBI" id="CHEBI:78528"/>
        <dbReference type="ChEBI" id="CHEBI:456215"/>
        <dbReference type="EC" id="6.1.1.5"/>
    </reaction>
</comment>
<dbReference type="Proteomes" id="UP000188541">
    <property type="component" value="Unassembled WGS sequence"/>
</dbReference>
<evidence type="ECO:0000256" key="11">
    <source>
        <dbReference type="ARBA" id="ARBA00023146"/>
    </source>
</evidence>
<dbReference type="InterPro" id="IPR050081">
    <property type="entry name" value="Ile-tRNA_ligase"/>
</dbReference>
<dbReference type="FunFam" id="3.40.50.620:FF:000048">
    <property type="entry name" value="Isoleucine--tRNA ligase"/>
    <property type="match status" value="1"/>
</dbReference>
<comment type="cofactor">
    <cofactor evidence="14">
        <name>Zn(2+)</name>
        <dbReference type="ChEBI" id="CHEBI:29105"/>
    </cofactor>
    <text evidence="14">Binds 1 zinc ion per subunit.</text>
</comment>
<dbReference type="AlphaFoldDB" id="A0A1V3JDD6"/>
<evidence type="ECO:0000256" key="4">
    <source>
        <dbReference type="ARBA" id="ARBA00022490"/>
    </source>
</evidence>